<dbReference type="EMBL" id="JAUTBA010000001">
    <property type="protein sequence ID" value="MDQ1150503.1"/>
    <property type="molecule type" value="Genomic_DNA"/>
</dbReference>
<dbReference type="RefSeq" id="WP_307186130.1">
    <property type="nucleotide sequence ID" value="NZ_JAUTBA010000001.1"/>
</dbReference>
<dbReference type="Proteomes" id="UP001244640">
    <property type="component" value="Unassembled WGS sequence"/>
</dbReference>
<keyword evidence="2" id="KW-1185">Reference proteome</keyword>
<comment type="caution">
    <text evidence="1">The sequence shown here is derived from an EMBL/GenBank/DDBJ whole genome shotgun (WGS) entry which is preliminary data.</text>
</comment>
<sequence>MESISSVANVNDVDIMTQDDINDANEFKKNKEKFKVSDIDDEIFLNELKSPLRK</sequence>
<protein>
    <submittedName>
        <fullName evidence="1">Uncharacterized protein</fullName>
    </submittedName>
</protein>
<proteinExistence type="predicted"/>
<accession>A0ABU0U6C8</accession>
<evidence type="ECO:0000313" key="2">
    <source>
        <dbReference type="Proteomes" id="UP001244640"/>
    </source>
</evidence>
<gene>
    <name evidence="1" type="ORF">QE382_002487</name>
</gene>
<organism evidence="1 2">
    <name type="scientific">Sphingobacterium zeae</name>
    <dbReference type="NCBI Taxonomy" id="1776859"/>
    <lineage>
        <taxon>Bacteria</taxon>
        <taxon>Pseudomonadati</taxon>
        <taxon>Bacteroidota</taxon>
        <taxon>Sphingobacteriia</taxon>
        <taxon>Sphingobacteriales</taxon>
        <taxon>Sphingobacteriaceae</taxon>
        <taxon>Sphingobacterium</taxon>
    </lineage>
</organism>
<evidence type="ECO:0000313" key="1">
    <source>
        <dbReference type="EMBL" id="MDQ1150503.1"/>
    </source>
</evidence>
<name>A0ABU0U6C8_9SPHI</name>
<reference evidence="1 2" key="1">
    <citation type="submission" date="2023-07" db="EMBL/GenBank/DDBJ databases">
        <title>Functional and genomic diversity of the sorghum phyllosphere microbiome.</title>
        <authorList>
            <person name="Shade A."/>
        </authorList>
    </citation>
    <scope>NUCLEOTIDE SEQUENCE [LARGE SCALE GENOMIC DNA]</scope>
    <source>
        <strain evidence="1 2">SORGH_AS_0892</strain>
    </source>
</reference>